<evidence type="ECO:0008006" key="13">
    <source>
        <dbReference type="Google" id="ProtNLM"/>
    </source>
</evidence>
<dbReference type="STRING" id="947166.A0A1D1VVR8"/>
<dbReference type="EMBL" id="BDGG01000012">
    <property type="protein sequence ID" value="GAV05560.1"/>
    <property type="molecule type" value="Genomic_DNA"/>
</dbReference>
<feature type="region of interest" description="Disordered" evidence="10">
    <location>
        <begin position="325"/>
        <end position="352"/>
    </location>
</feature>
<dbReference type="AlphaFoldDB" id="A0A1D1VVR8"/>
<organism evidence="11 12">
    <name type="scientific">Ramazzottius varieornatus</name>
    <name type="common">Water bear</name>
    <name type="synonym">Tardigrade</name>
    <dbReference type="NCBI Taxonomy" id="947166"/>
    <lineage>
        <taxon>Eukaryota</taxon>
        <taxon>Metazoa</taxon>
        <taxon>Ecdysozoa</taxon>
        <taxon>Tardigrada</taxon>
        <taxon>Eutardigrada</taxon>
        <taxon>Parachela</taxon>
        <taxon>Hypsibioidea</taxon>
        <taxon>Ramazzottiidae</taxon>
        <taxon>Ramazzottius</taxon>
    </lineage>
</organism>
<comment type="caution">
    <text evidence="11">The sequence shown here is derived from an EMBL/GenBank/DDBJ whole genome shotgun (WGS) entry which is preliminary data.</text>
</comment>
<evidence type="ECO:0000256" key="10">
    <source>
        <dbReference type="SAM" id="MobiDB-lite"/>
    </source>
</evidence>
<keyword evidence="8" id="KW-0333">Golgi apparatus</keyword>
<dbReference type="GO" id="GO:0000139">
    <property type="term" value="C:Golgi membrane"/>
    <property type="evidence" value="ECO:0007669"/>
    <property type="project" value="UniProtKB-SubCell"/>
</dbReference>
<dbReference type="PANTHER" id="PTHR11214:SF3">
    <property type="entry name" value="BETA-1,3-GALACTOSYLTRANSFERASE 6"/>
    <property type="match status" value="1"/>
</dbReference>
<dbReference type="GO" id="GO:0016758">
    <property type="term" value="F:hexosyltransferase activity"/>
    <property type="evidence" value="ECO:0007669"/>
    <property type="project" value="InterPro"/>
</dbReference>
<dbReference type="GO" id="GO:0006493">
    <property type="term" value="P:protein O-linked glycosylation"/>
    <property type="evidence" value="ECO:0007669"/>
    <property type="project" value="TreeGrafter"/>
</dbReference>
<keyword evidence="6" id="KW-0735">Signal-anchor</keyword>
<dbReference type="Proteomes" id="UP000186922">
    <property type="component" value="Unassembled WGS sequence"/>
</dbReference>
<keyword evidence="3" id="KW-0328">Glycosyltransferase</keyword>
<evidence type="ECO:0000256" key="2">
    <source>
        <dbReference type="ARBA" id="ARBA00008661"/>
    </source>
</evidence>
<sequence length="700" mass="77899">MRAPVHLRGPFMAKLWLIFALAIIAVQMVYVLNLITGNYYSVEEPEATIRETSRKTKPTVEGADTKRFDDRAEAEKDSDKENEISSNDLDTKPDAGAVEPEQRLNVPNSVVPPGNSFHGSPTLNIQNNNGQQKNAAMDDNSPLFNFLHGAVAQAFDGSSGSGGANPLSQINQLMPMMALLPALTGGAGGGLGSVNWEKYMPLLERAERFARYCTTTFKATFVEMKQKHPQEAKEPTFVSAVSMKGFFRIFSNEDYQEDFLELVDGGFGLLEQLGMTDHFIELVSGRMFEKIIGEGEGAGGTDLLSAGGAGLAAIFSRSDKGKSTTAVATTTKASDEEEEDDEEDQEEKAPVVSNEHFESILETYDLMLREEETSNETNVKMELSGRMFLQTWYEAIRRYAKEKGKVNPKPLTSDSFAKFLESVEVPFSNILDYAYPIKNEELCKSKPSLLVVVMSKNQNVALRNAIRQTWAGEAIKKASPSVKVLFVLSDRDEDRKVVEEEAKSHGDIITVDVPQTYEYAARKALVAMDWTVHYCEGSEYVFKMTDQIYLNVSNLQKEMKLQASATLMGNLVKDDPVQRVPLKLDYLFYDEYPYDKFTPYLKGFGFLMSFEVAKSAIGIAKDFPLLRADDYSITGLLPEKLKVTPYGFTEHPVTSFTDAPWEDTKAMSRMICDKKSSAMFGSRLSAPQMLFIQATLANCV</sequence>
<keyword evidence="9" id="KW-0472">Membrane</keyword>
<dbReference type="InterPro" id="IPR002659">
    <property type="entry name" value="Glyco_trans_31"/>
</dbReference>
<feature type="compositionally biased region" description="Basic and acidic residues" evidence="10">
    <location>
        <begin position="63"/>
        <end position="93"/>
    </location>
</feature>
<keyword evidence="12" id="KW-1185">Reference proteome</keyword>
<evidence type="ECO:0000256" key="6">
    <source>
        <dbReference type="ARBA" id="ARBA00022968"/>
    </source>
</evidence>
<dbReference type="OrthoDB" id="5512589at2759"/>
<evidence type="ECO:0000256" key="5">
    <source>
        <dbReference type="ARBA" id="ARBA00022692"/>
    </source>
</evidence>
<proteinExistence type="inferred from homology"/>
<dbReference type="PANTHER" id="PTHR11214">
    <property type="entry name" value="BETA-1,3-N-ACETYLGLUCOSAMINYLTRANSFERASE"/>
    <property type="match status" value="1"/>
</dbReference>
<name>A0A1D1VVR8_RAMVA</name>
<evidence type="ECO:0000256" key="8">
    <source>
        <dbReference type="ARBA" id="ARBA00023034"/>
    </source>
</evidence>
<keyword evidence="5" id="KW-0812">Transmembrane</keyword>
<evidence type="ECO:0000313" key="12">
    <source>
        <dbReference type="Proteomes" id="UP000186922"/>
    </source>
</evidence>
<evidence type="ECO:0000256" key="9">
    <source>
        <dbReference type="ARBA" id="ARBA00023136"/>
    </source>
</evidence>
<evidence type="ECO:0000256" key="4">
    <source>
        <dbReference type="ARBA" id="ARBA00022679"/>
    </source>
</evidence>
<evidence type="ECO:0000256" key="1">
    <source>
        <dbReference type="ARBA" id="ARBA00004323"/>
    </source>
</evidence>
<keyword evidence="7" id="KW-1133">Transmembrane helix</keyword>
<feature type="region of interest" description="Disordered" evidence="10">
    <location>
        <begin position="49"/>
        <end position="108"/>
    </location>
</feature>
<protein>
    <recommendedName>
        <fullName evidence="13">Hexosyltransferase</fullName>
    </recommendedName>
</protein>
<reference evidence="11 12" key="1">
    <citation type="journal article" date="2016" name="Nat. Commun.">
        <title>Extremotolerant tardigrade genome and improved radiotolerance of human cultured cells by tardigrade-unique protein.</title>
        <authorList>
            <person name="Hashimoto T."/>
            <person name="Horikawa D.D."/>
            <person name="Saito Y."/>
            <person name="Kuwahara H."/>
            <person name="Kozuka-Hata H."/>
            <person name="Shin-I T."/>
            <person name="Minakuchi Y."/>
            <person name="Ohishi K."/>
            <person name="Motoyama A."/>
            <person name="Aizu T."/>
            <person name="Enomoto A."/>
            <person name="Kondo K."/>
            <person name="Tanaka S."/>
            <person name="Hara Y."/>
            <person name="Koshikawa S."/>
            <person name="Sagara H."/>
            <person name="Miura T."/>
            <person name="Yokobori S."/>
            <person name="Miyagawa K."/>
            <person name="Suzuki Y."/>
            <person name="Kubo T."/>
            <person name="Oyama M."/>
            <person name="Kohara Y."/>
            <person name="Fujiyama A."/>
            <person name="Arakawa K."/>
            <person name="Katayama T."/>
            <person name="Toyoda A."/>
            <person name="Kunieda T."/>
        </authorList>
    </citation>
    <scope>NUCLEOTIDE SEQUENCE [LARGE SCALE GENOMIC DNA]</scope>
    <source>
        <strain evidence="11 12">YOKOZUNA-1</strain>
    </source>
</reference>
<accession>A0A1D1VVR8</accession>
<comment type="subcellular location">
    <subcellularLocation>
        <location evidence="1">Golgi apparatus membrane</location>
        <topology evidence="1">Single-pass type II membrane protein</topology>
    </subcellularLocation>
</comment>
<comment type="similarity">
    <text evidence="2">Belongs to the glycosyltransferase 31 family.</text>
</comment>
<gene>
    <name evidence="11" type="primary">RvY_15666-1</name>
    <name evidence="11" type="synonym">RvY_15666.1</name>
    <name evidence="11" type="ORF">RvY_15666</name>
</gene>
<evidence type="ECO:0000256" key="3">
    <source>
        <dbReference type="ARBA" id="ARBA00022676"/>
    </source>
</evidence>
<evidence type="ECO:0000256" key="7">
    <source>
        <dbReference type="ARBA" id="ARBA00022989"/>
    </source>
</evidence>
<keyword evidence="4" id="KW-0808">Transferase</keyword>
<dbReference type="Gene3D" id="3.90.550.50">
    <property type="match status" value="1"/>
</dbReference>
<feature type="compositionally biased region" description="Acidic residues" evidence="10">
    <location>
        <begin position="335"/>
        <end position="346"/>
    </location>
</feature>
<evidence type="ECO:0000313" key="11">
    <source>
        <dbReference type="EMBL" id="GAV05560.1"/>
    </source>
</evidence>
<dbReference type="Pfam" id="PF01762">
    <property type="entry name" value="Galactosyl_T"/>
    <property type="match status" value="1"/>
</dbReference>